<name>W6Z6T7_COCMI</name>
<feature type="compositionally biased region" description="Basic and acidic residues" evidence="1">
    <location>
        <begin position="401"/>
        <end position="430"/>
    </location>
</feature>
<dbReference type="AlphaFoldDB" id="W6Z6T7"/>
<dbReference type="PROSITE" id="PS50013">
    <property type="entry name" value="CHROMO_2"/>
    <property type="match status" value="1"/>
</dbReference>
<reference evidence="3 4" key="1">
    <citation type="journal article" date="2013" name="PLoS Genet.">
        <title>Comparative genome structure, secondary metabolite, and effector coding capacity across Cochliobolus pathogens.</title>
        <authorList>
            <person name="Condon B.J."/>
            <person name="Leng Y."/>
            <person name="Wu D."/>
            <person name="Bushley K.E."/>
            <person name="Ohm R.A."/>
            <person name="Otillar R."/>
            <person name="Martin J."/>
            <person name="Schackwitz W."/>
            <person name="Grimwood J."/>
            <person name="MohdZainudin N."/>
            <person name="Xue C."/>
            <person name="Wang R."/>
            <person name="Manning V.A."/>
            <person name="Dhillon B."/>
            <person name="Tu Z.J."/>
            <person name="Steffenson B.J."/>
            <person name="Salamov A."/>
            <person name="Sun H."/>
            <person name="Lowry S."/>
            <person name="LaButti K."/>
            <person name="Han J."/>
            <person name="Copeland A."/>
            <person name="Lindquist E."/>
            <person name="Barry K."/>
            <person name="Schmutz J."/>
            <person name="Baker S.E."/>
            <person name="Ciuffetti L.M."/>
            <person name="Grigoriev I.V."/>
            <person name="Zhong S."/>
            <person name="Turgeon B.G."/>
        </authorList>
    </citation>
    <scope>NUCLEOTIDE SEQUENCE [LARGE SCALE GENOMIC DNA]</scope>
    <source>
        <strain evidence="3 4">ATCC 44560</strain>
    </source>
</reference>
<dbReference type="RefSeq" id="XP_007687782.1">
    <property type="nucleotide sequence ID" value="XM_007689592.1"/>
</dbReference>
<organism evidence="3 4">
    <name type="scientific">Bipolaris oryzae ATCC 44560</name>
    <dbReference type="NCBI Taxonomy" id="930090"/>
    <lineage>
        <taxon>Eukaryota</taxon>
        <taxon>Fungi</taxon>
        <taxon>Dikarya</taxon>
        <taxon>Ascomycota</taxon>
        <taxon>Pezizomycotina</taxon>
        <taxon>Dothideomycetes</taxon>
        <taxon>Pleosporomycetidae</taxon>
        <taxon>Pleosporales</taxon>
        <taxon>Pleosporineae</taxon>
        <taxon>Pleosporaceae</taxon>
        <taxon>Bipolaris</taxon>
    </lineage>
</organism>
<feature type="compositionally biased region" description="Polar residues" evidence="1">
    <location>
        <begin position="275"/>
        <end position="290"/>
    </location>
</feature>
<dbReference type="EMBL" id="KI963979">
    <property type="protein sequence ID" value="EUC45680.1"/>
    <property type="molecule type" value="Genomic_DNA"/>
</dbReference>
<dbReference type="OrthoDB" id="1918685at2759"/>
<accession>W6Z6T7</accession>
<dbReference type="Gene3D" id="2.40.50.40">
    <property type="match status" value="1"/>
</dbReference>
<keyword evidence="4" id="KW-1185">Reference proteome</keyword>
<dbReference type="KEGG" id="bor:COCMIDRAFT_94886"/>
<feature type="compositionally biased region" description="Polar residues" evidence="1">
    <location>
        <begin position="629"/>
        <end position="638"/>
    </location>
</feature>
<dbReference type="GeneID" id="19128530"/>
<dbReference type="InterPro" id="IPR000953">
    <property type="entry name" value="Chromo/chromo_shadow_dom"/>
</dbReference>
<evidence type="ECO:0000256" key="1">
    <source>
        <dbReference type="SAM" id="MobiDB-lite"/>
    </source>
</evidence>
<dbReference type="Proteomes" id="UP000054032">
    <property type="component" value="Unassembled WGS sequence"/>
</dbReference>
<feature type="region of interest" description="Disordered" evidence="1">
    <location>
        <begin position="160"/>
        <end position="340"/>
    </location>
</feature>
<dbReference type="HOGENOM" id="CLU_298782_0_0_1"/>
<sequence length="1043" mass="117031">MSPQPDTDLDADDISITSTAEGEPTDDAVYAVEEILAEKWDIWDDEDPCQPPFHGTKYLTKWDGYPLHDLIGTWEPLSAFIIPDDDGNTPSGTPPLLQTWHDRKKSMGEPHFHRYCRKNIDDFHAAIEAAETARAVRKAKRDKKRQRLALSNKRSALFVSDSEDEDGLAASNRSQKQNLPQAAAGTRSSSSAKQPQTARKLPLVQPDLSSASEADLTDDSMMAELGEISKKTTHSSIGTKGSANDGQSRRNSLQSPCSPTKRTAAPVSKEPVAKANQTKQATNKELQKPSQPLKDAVSQSIKPATAALARASDTSIASVERPANSAGQGNANKAKRSGAIKVVNQPKVQLRSEWTKGQKAFSTLHFRAIAQKRSRAEGTPDPAALEIVNDPSGTIRPKPPFPRDDPYARREVGQSRTKSPERDDARRGSRSELSTSEILTDENVPLAPWEVDKIPQVCPEWRLSNNCSKPAQTCIFLHRNRDPDGNDYPVGHAGGFIPPKYRRLPLTCVHWLYGKTGCFKPADKCLFAHRNTGWVPNENHSSESATRIDKNIKPICERKAKPHNERKKGLLKSVKSVDRLAPQDLTCWYWANDICRNTAEKCQFQHYDTGIPARPPHGHARSSYRPLPDSSNDMSTDKATMQDSRATVEAPEETLVPTNDYVPHPKSPEAVETVEPGALEATCGKVLKRIDSVCDLNFEELFGSNNCERGIKLMDRRAFLVYHSEEHAEELELITRWLLMHHVEVSGMHFPGGWANFQQEIKSGGSGVIIVHAAFEYFTELPGLGDILQHEVRVCSLGVQEDIEYDPALSLDPPVYGYGPVEIFPVGGFIYITDEVFDKEPQLALKIIELFLAKVEKLKQLKGLPNPGRQVETANLLWRLCVRPELMKYLINYCEKYADRVDSGDAEMQSRARLYTLLSDTNYIEQDHPSEPLSRILDNFPILSERRTIADSEPVTYFKTVKRDPAAANLAMMRYYAGLHVDMRRDYRHFYLVHTDPRASVVQQWKEEMQTIGRVMSPRQCVQELEKESEGSMIDFYERFMEE</sequence>
<protein>
    <recommendedName>
        <fullName evidence="2">Chromo domain-containing protein</fullName>
    </recommendedName>
</protein>
<evidence type="ECO:0000313" key="4">
    <source>
        <dbReference type="Proteomes" id="UP000054032"/>
    </source>
</evidence>
<feature type="region of interest" description="Disordered" evidence="1">
    <location>
        <begin position="372"/>
        <end position="437"/>
    </location>
</feature>
<feature type="compositionally biased region" description="Polar residues" evidence="1">
    <location>
        <begin position="234"/>
        <end position="261"/>
    </location>
</feature>
<evidence type="ECO:0000313" key="3">
    <source>
        <dbReference type="EMBL" id="EUC45680.1"/>
    </source>
</evidence>
<feature type="domain" description="Chromo" evidence="2">
    <location>
        <begin position="30"/>
        <end position="112"/>
    </location>
</feature>
<feature type="region of interest" description="Disordered" evidence="1">
    <location>
        <begin position="613"/>
        <end position="638"/>
    </location>
</feature>
<feature type="region of interest" description="Disordered" evidence="1">
    <location>
        <begin position="1"/>
        <end position="27"/>
    </location>
</feature>
<dbReference type="eggNOG" id="ENOG502STGS">
    <property type="taxonomic scope" value="Eukaryota"/>
</dbReference>
<evidence type="ECO:0000259" key="2">
    <source>
        <dbReference type="PROSITE" id="PS50013"/>
    </source>
</evidence>
<proteinExistence type="predicted"/>
<feature type="compositionally biased region" description="Polar residues" evidence="1">
    <location>
        <begin position="171"/>
        <end position="197"/>
    </location>
</feature>
<gene>
    <name evidence="3" type="ORF">COCMIDRAFT_94886</name>
</gene>